<feature type="domain" description="GmrSD restriction endonucleases C-terminal" evidence="2">
    <location>
        <begin position="396"/>
        <end position="503"/>
    </location>
</feature>
<evidence type="ECO:0000256" key="1">
    <source>
        <dbReference type="SAM" id="Phobius"/>
    </source>
</evidence>
<sequence>MARSSTRQTNGQRDSSYRRGAIMGLTMAEAFILIAFALLLLFALWQWETNKENTAAVESFKDLTPNQQEEALKVIYRFRDLDQAQMERVHDAVKDGVFQDPANSWRFITDTDLQRLVDGAQKLPEDVRRQLADLVEAQQAEQVLSELGALERIVQAGQSLSGITDKIGQLQAQEAQVAQSLQNEIGDTVANLDGVIGNDGSITLPENVVFRQGSDQISRQLQQFLQAACEPWLRVLRDSEFQIAEVRIEGHASSEWRSGSTVEQAYLGNLDLSQRRSQRVLLACLTYISDEEIKAWARSHLVAVGHSSARPVLNDEGEEVPEKSRRVVFRATPDREIILEDIEREAQEALSQISYRRELFGSWVDQDGDCLDTRHEILQIRSEVPAVLTADGCRVVGGRWEDPYSGIMLTRASSVEIDHLVPLAWAWDRGASSWTDARRNAFALDRGNLVVTESTLNRIKSDSGPDEWLPPQEAYRCEYIERFLEVVEKYELQMPVAEQDRITNLRAVSCS</sequence>
<keyword evidence="1" id="KW-0472">Membrane</keyword>
<dbReference type="PANTHER" id="PTHR24094:SF15">
    <property type="entry name" value="AMP-DEPENDENT SYNTHETASE_LIGASE DOMAIN-CONTAINING PROTEIN-RELATED"/>
    <property type="match status" value="1"/>
</dbReference>
<comment type="caution">
    <text evidence="3">The sequence shown here is derived from an EMBL/GenBank/DDBJ whole genome shotgun (WGS) entry which is preliminary data.</text>
</comment>
<accession>A0A3D9BKI6</accession>
<dbReference type="Pfam" id="PF07510">
    <property type="entry name" value="GmrSD_C"/>
    <property type="match status" value="1"/>
</dbReference>
<dbReference type="AlphaFoldDB" id="A0A3D9BKI6"/>
<dbReference type="PANTHER" id="PTHR24094">
    <property type="entry name" value="SECRETED PROTEIN"/>
    <property type="match status" value="1"/>
</dbReference>
<keyword evidence="1" id="KW-0812">Transmembrane</keyword>
<name>A0A3D9BKI6_9RHOB</name>
<gene>
    <name evidence="3" type="ORF">DRV84_14390</name>
</gene>
<dbReference type="Gene3D" id="3.30.1330.60">
    <property type="entry name" value="OmpA-like domain"/>
    <property type="match status" value="1"/>
</dbReference>
<dbReference type="EMBL" id="QOHR01000040">
    <property type="protein sequence ID" value="REC53977.1"/>
    <property type="molecule type" value="Genomic_DNA"/>
</dbReference>
<evidence type="ECO:0000259" key="2">
    <source>
        <dbReference type="Pfam" id="PF07510"/>
    </source>
</evidence>
<keyword evidence="4" id="KW-1185">Reference proteome</keyword>
<dbReference type="InterPro" id="IPR011089">
    <property type="entry name" value="GmrSD_C"/>
</dbReference>
<feature type="transmembrane region" description="Helical" evidence="1">
    <location>
        <begin position="21"/>
        <end position="45"/>
    </location>
</feature>
<dbReference type="SUPFAM" id="SSF103088">
    <property type="entry name" value="OmpA-like"/>
    <property type="match status" value="1"/>
</dbReference>
<protein>
    <submittedName>
        <fullName evidence="3">DUF1524 domain-containing protein</fullName>
    </submittedName>
</protein>
<reference evidence="3 4" key="1">
    <citation type="journal article" date="2017" name="Int. J. Syst. Evol. Microbiol.">
        <title>Rhodosalinus sediminis gen. nov., sp. nov., isolated from marine saltern.</title>
        <authorList>
            <person name="Guo L.Y."/>
            <person name="Ling S.K."/>
            <person name="Li C.M."/>
            <person name="Chen G.J."/>
            <person name="Du Z.J."/>
        </authorList>
    </citation>
    <scope>NUCLEOTIDE SEQUENCE [LARGE SCALE GENOMIC DNA]</scope>
    <source>
        <strain evidence="3 4">WDN1C137</strain>
    </source>
</reference>
<proteinExistence type="predicted"/>
<organism evidence="3 4">
    <name type="scientific">Rhodosalinus sediminis</name>
    <dbReference type="NCBI Taxonomy" id="1940533"/>
    <lineage>
        <taxon>Bacteria</taxon>
        <taxon>Pseudomonadati</taxon>
        <taxon>Pseudomonadota</taxon>
        <taxon>Alphaproteobacteria</taxon>
        <taxon>Rhodobacterales</taxon>
        <taxon>Paracoccaceae</taxon>
        <taxon>Rhodosalinus</taxon>
    </lineage>
</organism>
<dbReference type="Proteomes" id="UP000257131">
    <property type="component" value="Unassembled WGS sequence"/>
</dbReference>
<evidence type="ECO:0000313" key="3">
    <source>
        <dbReference type="EMBL" id="REC53977.1"/>
    </source>
</evidence>
<evidence type="ECO:0000313" key="4">
    <source>
        <dbReference type="Proteomes" id="UP000257131"/>
    </source>
</evidence>
<keyword evidence="1" id="KW-1133">Transmembrane helix</keyword>
<dbReference type="InterPro" id="IPR036737">
    <property type="entry name" value="OmpA-like_sf"/>
</dbReference>